<comment type="caution">
    <text evidence="1">The sequence shown here is derived from an EMBL/GenBank/DDBJ whole genome shotgun (WGS) entry which is preliminary data.</text>
</comment>
<dbReference type="STRING" id="626937.HMPREF3293_02990"/>
<sequence length="52" mass="5315">MAGTIGKTRPYGSIPPKGGNAALRAAGMSCGTRLALFSGSSLKRMLRSISAF</sequence>
<accession>A0A136Q105</accession>
<dbReference type="AlphaFoldDB" id="A0A136Q105"/>
<keyword evidence="2" id="KW-1185">Reference proteome</keyword>
<proteinExistence type="predicted"/>
<evidence type="ECO:0000313" key="2">
    <source>
        <dbReference type="Proteomes" id="UP000070366"/>
    </source>
</evidence>
<gene>
    <name evidence="1" type="ORF">HMPREF3293_02990</name>
</gene>
<dbReference type="Proteomes" id="UP000070366">
    <property type="component" value="Unassembled WGS sequence"/>
</dbReference>
<evidence type="ECO:0000313" key="1">
    <source>
        <dbReference type="EMBL" id="KXK64335.1"/>
    </source>
</evidence>
<dbReference type="EMBL" id="LSZW01000065">
    <property type="protein sequence ID" value="KXK64335.1"/>
    <property type="molecule type" value="Genomic_DNA"/>
</dbReference>
<reference evidence="1 2" key="1">
    <citation type="submission" date="2016-02" db="EMBL/GenBank/DDBJ databases">
        <authorList>
            <person name="Wen L."/>
            <person name="He K."/>
            <person name="Yang H."/>
        </authorList>
    </citation>
    <scope>NUCLEOTIDE SEQUENCE [LARGE SCALE GENOMIC DNA]</scope>
    <source>
        <strain evidence="1 2">DSM 22607</strain>
    </source>
</reference>
<protein>
    <submittedName>
        <fullName evidence="1">Uncharacterized protein</fullName>
    </submittedName>
</protein>
<organism evidence="1 2">
    <name type="scientific">Christensenella minuta</name>
    <dbReference type="NCBI Taxonomy" id="626937"/>
    <lineage>
        <taxon>Bacteria</taxon>
        <taxon>Bacillati</taxon>
        <taxon>Bacillota</taxon>
        <taxon>Clostridia</taxon>
        <taxon>Christensenellales</taxon>
        <taxon>Christensenellaceae</taxon>
        <taxon>Christensenella</taxon>
    </lineage>
</organism>
<name>A0A136Q105_9FIRM</name>